<evidence type="ECO:0000313" key="4">
    <source>
        <dbReference type="EMBL" id="PQO34653.1"/>
    </source>
</evidence>
<proteinExistence type="predicted"/>
<keyword evidence="2" id="KW-0732">Signal</keyword>
<dbReference type="RefSeq" id="WP_105330383.1">
    <property type="nucleotide sequence ID" value="NZ_PUHY01000010.1"/>
</dbReference>
<dbReference type="Gene3D" id="3.40.50.1820">
    <property type="entry name" value="alpha/beta hydrolase"/>
    <property type="match status" value="1"/>
</dbReference>
<dbReference type="InterPro" id="IPR050300">
    <property type="entry name" value="GDXG_lipolytic_enzyme"/>
</dbReference>
<dbReference type="InterPro" id="IPR049492">
    <property type="entry name" value="BD-FAE-like_dom"/>
</dbReference>
<accession>A0A2S8FR48</accession>
<dbReference type="PANTHER" id="PTHR48081">
    <property type="entry name" value="AB HYDROLASE SUPERFAMILY PROTEIN C4A8.06C"/>
    <property type="match status" value="1"/>
</dbReference>
<dbReference type="EMBL" id="PUHY01000010">
    <property type="protein sequence ID" value="PQO34653.1"/>
    <property type="molecule type" value="Genomic_DNA"/>
</dbReference>
<dbReference type="PANTHER" id="PTHR48081:SF33">
    <property type="entry name" value="KYNURENINE FORMAMIDASE"/>
    <property type="match status" value="1"/>
</dbReference>
<keyword evidence="1 4" id="KW-0378">Hydrolase</keyword>
<dbReference type="SUPFAM" id="SSF53474">
    <property type="entry name" value="alpha/beta-Hydrolases"/>
    <property type="match status" value="1"/>
</dbReference>
<feature type="chain" id="PRO_5015648911" evidence="2">
    <location>
        <begin position="18"/>
        <end position="289"/>
    </location>
</feature>
<dbReference type="AlphaFoldDB" id="A0A2S8FR48"/>
<feature type="signal peptide" evidence="2">
    <location>
        <begin position="1"/>
        <end position="17"/>
    </location>
</feature>
<dbReference type="GO" id="GO:0016787">
    <property type="term" value="F:hydrolase activity"/>
    <property type="evidence" value="ECO:0007669"/>
    <property type="project" value="UniProtKB-KW"/>
</dbReference>
<reference evidence="4 5" key="1">
    <citation type="submission" date="2018-02" db="EMBL/GenBank/DDBJ databases">
        <title>Comparative genomes isolates from brazilian mangrove.</title>
        <authorList>
            <person name="Araujo J.E."/>
            <person name="Taketani R.G."/>
            <person name="Silva M.C.P."/>
            <person name="Loureco M.V."/>
            <person name="Andreote F.D."/>
        </authorList>
    </citation>
    <scope>NUCLEOTIDE SEQUENCE [LARGE SCALE GENOMIC DNA]</scope>
    <source>
        <strain evidence="4 5">Hex-1 MGV</strain>
    </source>
</reference>
<gene>
    <name evidence="4" type="ORF">C5Y83_14190</name>
</gene>
<dbReference type="PROSITE" id="PS51257">
    <property type="entry name" value="PROKAR_LIPOPROTEIN"/>
    <property type="match status" value="1"/>
</dbReference>
<protein>
    <submittedName>
        <fullName evidence="4">Alpha/beta hydrolase</fullName>
    </submittedName>
</protein>
<name>A0A2S8FR48_9BACT</name>
<dbReference type="OrthoDB" id="265201at2"/>
<evidence type="ECO:0000313" key="5">
    <source>
        <dbReference type="Proteomes" id="UP000238322"/>
    </source>
</evidence>
<evidence type="ECO:0000259" key="3">
    <source>
        <dbReference type="Pfam" id="PF20434"/>
    </source>
</evidence>
<sequence>MKPILLLLVMASAACGADFDAHRNIYYTDSDTARQSLDIYAPKGAKDLPVVVWIHGGGWRRGSKLLVQSKPQAFVDEGYVFVSINYRFVPTVEMDGLASDVASAIKWVHDHITEYGGSPDLIFLSGHSAGAHLTALVGTDVSYLEHQGLNLSDLQGCIPVDTATYDAAKLIDSVSGARAELYTNAFGKEAASQKKYSPITHVKEGQPYPPFLLLHVAARLDAASQSKAFAKALVDVGSQAEVVPARGKTHATINKELGTKGDEPTKAVFAFLKQRVVEVRGQDSSARSE</sequence>
<comment type="caution">
    <text evidence="4">The sequence shown here is derived from an EMBL/GenBank/DDBJ whole genome shotgun (WGS) entry which is preliminary data.</text>
</comment>
<evidence type="ECO:0000256" key="2">
    <source>
        <dbReference type="SAM" id="SignalP"/>
    </source>
</evidence>
<dbReference type="Pfam" id="PF20434">
    <property type="entry name" value="BD-FAE"/>
    <property type="match status" value="1"/>
</dbReference>
<organism evidence="4 5">
    <name type="scientific">Blastopirellula marina</name>
    <dbReference type="NCBI Taxonomy" id="124"/>
    <lineage>
        <taxon>Bacteria</taxon>
        <taxon>Pseudomonadati</taxon>
        <taxon>Planctomycetota</taxon>
        <taxon>Planctomycetia</taxon>
        <taxon>Pirellulales</taxon>
        <taxon>Pirellulaceae</taxon>
        <taxon>Blastopirellula</taxon>
    </lineage>
</organism>
<evidence type="ECO:0000256" key="1">
    <source>
        <dbReference type="ARBA" id="ARBA00022801"/>
    </source>
</evidence>
<feature type="domain" description="BD-FAE-like" evidence="3">
    <location>
        <begin position="37"/>
        <end position="232"/>
    </location>
</feature>
<dbReference type="Proteomes" id="UP000238322">
    <property type="component" value="Unassembled WGS sequence"/>
</dbReference>
<dbReference type="InterPro" id="IPR029058">
    <property type="entry name" value="AB_hydrolase_fold"/>
</dbReference>